<dbReference type="AlphaFoldDB" id="A0A4D6LWP9"/>
<organism evidence="2 3">
    <name type="scientific">Vigna unguiculata</name>
    <name type="common">Cowpea</name>
    <dbReference type="NCBI Taxonomy" id="3917"/>
    <lineage>
        <taxon>Eukaryota</taxon>
        <taxon>Viridiplantae</taxon>
        <taxon>Streptophyta</taxon>
        <taxon>Embryophyta</taxon>
        <taxon>Tracheophyta</taxon>
        <taxon>Spermatophyta</taxon>
        <taxon>Magnoliopsida</taxon>
        <taxon>eudicotyledons</taxon>
        <taxon>Gunneridae</taxon>
        <taxon>Pentapetalae</taxon>
        <taxon>rosids</taxon>
        <taxon>fabids</taxon>
        <taxon>Fabales</taxon>
        <taxon>Fabaceae</taxon>
        <taxon>Papilionoideae</taxon>
        <taxon>50 kb inversion clade</taxon>
        <taxon>NPAAA clade</taxon>
        <taxon>indigoferoid/millettioid clade</taxon>
        <taxon>Phaseoleae</taxon>
        <taxon>Vigna</taxon>
    </lineage>
</organism>
<reference evidence="2 3" key="1">
    <citation type="submission" date="2019-04" db="EMBL/GenBank/DDBJ databases">
        <title>An improved genome assembly and genetic linkage map for asparagus bean, Vigna unguiculata ssp. sesquipedialis.</title>
        <authorList>
            <person name="Xia Q."/>
            <person name="Zhang R."/>
            <person name="Dong Y."/>
        </authorList>
    </citation>
    <scope>NUCLEOTIDE SEQUENCE [LARGE SCALE GENOMIC DNA]</scope>
    <source>
        <tissue evidence="2">Leaf</tissue>
    </source>
</reference>
<dbReference type="Proteomes" id="UP000501690">
    <property type="component" value="Linkage Group LG5"/>
</dbReference>
<gene>
    <name evidence="2" type="ORF">DEO72_LG5g366</name>
</gene>
<proteinExistence type="predicted"/>
<sequence length="155" mass="17864">MGHHHEHPLSGAMELHPDHGSTTLRISPRDPKELRTDTDQIMFTKLGQKLLLRREGFPRLRDRPSLRRDRDKGKWSVLVYSLRRVLPRLSEPTPRPKVRSLAWAATAATHPRNPTRARLSERLSSKRDSTSLKTKTLRLSERSSASWGWFFASLA</sequence>
<evidence type="ECO:0000256" key="1">
    <source>
        <dbReference type="SAM" id="MobiDB-lite"/>
    </source>
</evidence>
<keyword evidence="3" id="KW-1185">Reference proteome</keyword>
<feature type="compositionally biased region" description="Basic and acidic residues" evidence="1">
    <location>
        <begin position="118"/>
        <end position="130"/>
    </location>
</feature>
<name>A0A4D6LWP9_VIGUN</name>
<evidence type="ECO:0000313" key="3">
    <source>
        <dbReference type="Proteomes" id="UP000501690"/>
    </source>
</evidence>
<protein>
    <submittedName>
        <fullName evidence="2">Uncharacterized protein</fullName>
    </submittedName>
</protein>
<feature type="region of interest" description="Disordered" evidence="1">
    <location>
        <begin position="107"/>
        <end position="132"/>
    </location>
</feature>
<evidence type="ECO:0000313" key="2">
    <source>
        <dbReference type="EMBL" id="QCD92304.1"/>
    </source>
</evidence>
<feature type="region of interest" description="Disordered" evidence="1">
    <location>
        <begin position="1"/>
        <end position="32"/>
    </location>
</feature>
<dbReference type="EMBL" id="CP039349">
    <property type="protein sequence ID" value="QCD92304.1"/>
    <property type="molecule type" value="Genomic_DNA"/>
</dbReference>
<accession>A0A4D6LWP9</accession>